<comment type="caution">
    <text evidence="2">The sequence shown here is derived from an EMBL/GenBank/DDBJ whole genome shotgun (WGS) entry which is preliminary data.</text>
</comment>
<evidence type="ECO:0000313" key="2">
    <source>
        <dbReference type="EMBL" id="CAE6532340.1"/>
    </source>
</evidence>
<feature type="region of interest" description="Disordered" evidence="1">
    <location>
        <begin position="37"/>
        <end position="134"/>
    </location>
</feature>
<proteinExistence type="predicted"/>
<dbReference type="AlphaFoldDB" id="A0A8H3DM14"/>
<feature type="compositionally biased region" description="Basic and acidic residues" evidence="1">
    <location>
        <begin position="64"/>
        <end position="73"/>
    </location>
</feature>
<reference evidence="2" key="1">
    <citation type="submission" date="2021-01" db="EMBL/GenBank/DDBJ databases">
        <authorList>
            <person name="Kaushik A."/>
        </authorList>
    </citation>
    <scope>NUCLEOTIDE SEQUENCE</scope>
    <source>
        <strain evidence="2">AG6-10EEA</strain>
    </source>
</reference>
<organism evidence="2 3">
    <name type="scientific">Rhizoctonia solani</name>
    <dbReference type="NCBI Taxonomy" id="456999"/>
    <lineage>
        <taxon>Eukaryota</taxon>
        <taxon>Fungi</taxon>
        <taxon>Dikarya</taxon>
        <taxon>Basidiomycota</taxon>
        <taxon>Agaricomycotina</taxon>
        <taxon>Agaricomycetes</taxon>
        <taxon>Cantharellales</taxon>
        <taxon>Ceratobasidiaceae</taxon>
        <taxon>Rhizoctonia</taxon>
    </lineage>
</organism>
<dbReference type="Proteomes" id="UP000663853">
    <property type="component" value="Unassembled WGS sequence"/>
</dbReference>
<gene>
    <name evidence="2" type="ORF">RDB_LOCUS170107</name>
</gene>
<protein>
    <submittedName>
        <fullName evidence="2">Uncharacterized protein</fullName>
    </submittedName>
</protein>
<feature type="region of interest" description="Disordered" evidence="1">
    <location>
        <begin position="411"/>
        <end position="440"/>
    </location>
</feature>
<dbReference type="EMBL" id="CAJMXA010004036">
    <property type="protein sequence ID" value="CAE6532340.1"/>
    <property type="molecule type" value="Genomic_DNA"/>
</dbReference>
<name>A0A8H3DM14_9AGAM</name>
<sequence length="639" mass="69497">MNEEDAIIFAQGAEGLALAASALAEAAQALSKAAAALSAMDQDGKSPSTIYQSFGNTPGISESHITDDGKDQTQEINDDDASSVGANTGNNVYRRDTTPEVGSNEAPRSSDPAPTVSQSQVHHESIGGQNQSGVNSLDGLLSPGRFYLVLEEEFDALPLILAYATAAARTVCYVPTSGSLFPWESIISAIIPDRRVRSAVSISGNSIMQLSDIVTDFASSDDGSVLVLRSTYIARAHDFKAHSISDSLIFWGLPGPKFWPSLMEAAQQSRHTLLILSQREYNNLACQSSLIGLGSSFHAHPRYLELNSFELGSILTDFRDNVERTISRAQHSQNIQTIYEELLESPINDTGNLCFVTKSAIQRIDIVNKFIARVFLRGRIQDGTSRLTFNSQELQIPERIHKRLGTIFGTNTGSIKDTNHPQPKPATNQGARPPNSPSTFAHHPGRWHIALQVDSDVIPLICYLANEHPKSVCVISHSQSAFPYGDLFDKFSTYDVTRTGKSLRGIENALARFSETSLKTGLCLLRGHSGGNNPTTFRYVKADALIYWGLPAQDSFLWPSQVAQGQFTHVYLIVPPGQLPTAMSLTGSAIQEYPNSVLLNAQGPGSLLHLTREKVRPALVNMTYGTIKTMANADQLLVL</sequence>
<accession>A0A8H3DM14</accession>
<evidence type="ECO:0000256" key="1">
    <source>
        <dbReference type="SAM" id="MobiDB-lite"/>
    </source>
</evidence>
<feature type="compositionally biased region" description="Polar residues" evidence="1">
    <location>
        <begin position="45"/>
        <end position="60"/>
    </location>
</feature>
<evidence type="ECO:0000313" key="3">
    <source>
        <dbReference type="Proteomes" id="UP000663853"/>
    </source>
</evidence>